<dbReference type="AlphaFoldDB" id="A0A7Y9JI76"/>
<dbReference type="InterPro" id="IPR029063">
    <property type="entry name" value="SAM-dependent_MTases_sf"/>
</dbReference>
<keyword evidence="2" id="KW-1185">Reference proteome</keyword>
<protein>
    <submittedName>
        <fullName evidence="1">Putative O-methyltransferase YrrM</fullName>
    </submittedName>
</protein>
<accession>A0A7Y9JI76</accession>
<dbReference type="GO" id="GO:0032259">
    <property type="term" value="P:methylation"/>
    <property type="evidence" value="ECO:0007669"/>
    <property type="project" value="UniProtKB-KW"/>
</dbReference>
<dbReference type="Pfam" id="PF13578">
    <property type="entry name" value="Methyltransf_24"/>
    <property type="match status" value="1"/>
</dbReference>
<gene>
    <name evidence="1" type="ORF">BJY14_006075</name>
</gene>
<dbReference type="EMBL" id="JACCBA010000001">
    <property type="protein sequence ID" value="NYD50092.1"/>
    <property type="molecule type" value="Genomic_DNA"/>
</dbReference>
<evidence type="ECO:0000313" key="2">
    <source>
        <dbReference type="Proteomes" id="UP000529783"/>
    </source>
</evidence>
<keyword evidence="1" id="KW-0808">Transferase</keyword>
<comment type="caution">
    <text evidence="1">The sequence shown here is derived from an EMBL/GenBank/DDBJ whole genome shotgun (WGS) entry which is preliminary data.</text>
</comment>
<organism evidence="1 2">
    <name type="scientific">Actinomadura luteofluorescens</name>
    <dbReference type="NCBI Taxonomy" id="46163"/>
    <lineage>
        <taxon>Bacteria</taxon>
        <taxon>Bacillati</taxon>
        <taxon>Actinomycetota</taxon>
        <taxon>Actinomycetes</taxon>
        <taxon>Streptosporangiales</taxon>
        <taxon>Thermomonosporaceae</taxon>
        <taxon>Actinomadura</taxon>
    </lineage>
</organism>
<reference evidence="1 2" key="1">
    <citation type="submission" date="2020-07" db="EMBL/GenBank/DDBJ databases">
        <title>Sequencing the genomes of 1000 actinobacteria strains.</title>
        <authorList>
            <person name="Klenk H.-P."/>
        </authorList>
    </citation>
    <scope>NUCLEOTIDE SEQUENCE [LARGE SCALE GENOMIC DNA]</scope>
    <source>
        <strain evidence="1 2">DSM 40398</strain>
    </source>
</reference>
<evidence type="ECO:0000313" key="1">
    <source>
        <dbReference type="EMBL" id="NYD50092.1"/>
    </source>
</evidence>
<dbReference type="PANTHER" id="PTHR43167:SF1">
    <property type="entry name" value="PUTATIVE (AFU_ORTHOLOGUE AFUA_6G01830)-RELATED"/>
    <property type="match status" value="1"/>
</dbReference>
<dbReference type="Proteomes" id="UP000529783">
    <property type="component" value="Unassembled WGS sequence"/>
</dbReference>
<dbReference type="RefSeq" id="WP_179846704.1">
    <property type="nucleotide sequence ID" value="NZ_JACCBA010000001.1"/>
</dbReference>
<name>A0A7Y9JI76_9ACTN</name>
<dbReference type="Gene3D" id="3.40.50.150">
    <property type="entry name" value="Vaccinia Virus protein VP39"/>
    <property type="match status" value="1"/>
</dbReference>
<dbReference type="SUPFAM" id="SSF53335">
    <property type="entry name" value="S-adenosyl-L-methionine-dependent methyltransferases"/>
    <property type="match status" value="1"/>
</dbReference>
<keyword evidence="1" id="KW-0489">Methyltransferase</keyword>
<dbReference type="PANTHER" id="PTHR43167">
    <property type="entry name" value="PUTATIVE (AFU_ORTHOLOGUE AFUA_6G01830)-RELATED"/>
    <property type="match status" value="1"/>
</dbReference>
<dbReference type="GO" id="GO:0008168">
    <property type="term" value="F:methyltransferase activity"/>
    <property type="evidence" value="ECO:0007669"/>
    <property type="project" value="UniProtKB-KW"/>
</dbReference>
<sequence length="193" mass="19971">MTERAPSGEIPQVVAAAREAASAAGFTRSCTDEVGRLLRVLAAGSAGPIAELGTGCGVGTAWMAAGKRPDTRLVTVEADARYGAVARDVLGDVPGVEVVIGDWSSVLRHGPFALVFPDCAGAKELGDDLADSIAVGGLVIIDDLTPAWLPRPADRAGKDRDEVRESWLRRPGFAGTEVLVTPESAALIVSRLA</sequence>
<proteinExistence type="predicted"/>